<comment type="similarity">
    <text evidence="2">Belongs to the purine-cytosine permease (2.A.39) family.</text>
</comment>
<dbReference type="PANTHER" id="PTHR30618:SF2">
    <property type="entry name" value="ALLANTOIN PERMEASE-RELATED"/>
    <property type="match status" value="1"/>
</dbReference>
<dbReference type="EMBL" id="HG316456">
    <property type="protein sequence ID" value="CDF89041.1"/>
    <property type="molecule type" value="Genomic_DNA"/>
</dbReference>
<dbReference type="CDD" id="cd11482">
    <property type="entry name" value="SLC-NCS1sbd_NRT1-like"/>
    <property type="match status" value="1"/>
</dbReference>
<comment type="subcellular location">
    <subcellularLocation>
        <location evidence="1">Membrane</location>
        <topology evidence="1">Multi-pass membrane protein</topology>
    </subcellularLocation>
</comment>
<dbReference type="GO" id="GO:0015205">
    <property type="term" value="F:nucleobase transmembrane transporter activity"/>
    <property type="evidence" value="ECO:0007669"/>
    <property type="project" value="TreeGrafter"/>
</dbReference>
<proteinExistence type="inferred from homology"/>
<keyword evidence="4 6" id="KW-1133">Transmembrane helix</keyword>
<evidence type="ECO:0000313" key="8">
    <source>
        <dbReference type="Proteomes" id="UP000019375"/>
    </source>
</evidence>
<sequence length="656" mass="74170">MRNPFSHKRTYSDENPYASESANVHDDLAIMFSNHSRAEPLRSGQSRITAAEIFKVDTSSEDKKDRIDVKEGSYEETTGKVEDVIEPEIQPEGAWQKFYYNWLVADKSTIGIPFSRSFLHNNDLKPVEEARRIWGWQSFLYFWLADCFNINTWQVAATGMQLGLNWWQCWITVWIGYFCVGIFVVLSSRFGAAYHVCFPISVRASFGVYFSVWPIINRVVMAIVWYAVQAWLGGTLVQLLLRSIFGNDLVTRIPNHFGSPNSTTFEFMCFFIFWVGSIPFLLIPPHKLKYLFAVKAALVPFAAFGFLIWAIIKAKGHLALGTLSDIHPHGSDFSWVFMRSLMGCLANFATLIVNAPDFSRFSTTPVSSSWVQLVAIPFLFSITCLIGILVTAAGYELYGINYWSPIDVLGKFLETTFTRGTRGGVFLISFVFTLAQLGTNISANSLSCGTDLTAMMPRFINIRRGSLFCAAMALCICPWNMMSSSSKFTMALSAYAIFLSSIAGVVCCDYFVVRRGYIKLTHLYSNQKGSFYMYNNKLGLNWRALVAYCCSIAPNLPGFVGTVGAPKVTVSDGALKLYYLNYWVGYCVAFVVYGALCYVFPVPGTPVKNILKDKGWFQYWADVEDFEHEWRFTMSRPDLTDDYVDLSEVNNQKKFL</sequence>
<dbReference type="AlphaFoldDB" id="A0A8J2T6M2"/>
<dbReference type="InterPro" id="IPR012681">
    <property type="entry name" value="NCS1"/>
</dbReference>
<reference evidence="8" key="1">
    <citation type="journal article" date="2013" name="Genome Announc.">
        <title>Genome sequence of the food spoilage yeast Zygosaccharomyces bailii CLIB 213(T).</title>
        <authorList>
            <person name="Galeote V."/>
            <person name="Bigey F."/>
            <person name="Devillers H."/>
            <person name="Neuveglise C."/>
            <person name="Dequin S."/>
        </authorList>
    </citation>
    <scope>NUCLEOTIDE SEQUENCE [LARGE SCALE GENOMIC DNA]</scope>
    <source>
        <strain evidence="8">CLIB 213 / ATCC 58445 / CBS 680 / CCRC 21525 / NBRC 1098 / NCYC 1416 / NRRL Y-2227</strain>
    </source>
</reference>
<keyword evidence="5 6" id="KW-0472">Membrane</keyword>
<evidence type="ECO:0000256" key="2">
    <source>
        <dbReference type="ARBA" id="ARBA00008974"/>
    </source>
</evidence>
<accession>A0A8J2T6M2</accession>
<feature type="transmembrane region" description="Helical" evidence="6">
    <location>
        <begin position="167"/>
        <end position="186"/>
    </location>
</feature>
<name>A0A8J2T6M2_ZYGB2</name>
<feature type="transmembrane region" description="Helical" evidence="6">
    <location>
        <begin position="290"/>
        <end position="312"/>
    </location>
</feature>
<dbReference type="InterPro" id="IPR001248">
    <property type="entry name" value="Pur-cyt_permease"/>
</dbReference>
<gene>
    <name evidence="7" type="ORF">BN860_07800g</name>
</gene>
<dbReference type="FunFam" id="1.10.4160.10:FF:000001">
    <property type="entry name" value="Uracil permease, putative"/>
    <property type="match status" value="1"/>
</dbReference>
<feature type="transmembrane region" description="Helical" evidence="6">
    <location>
        <begin position="265"/>
        <end position="283"/>
    </location>
</feature>
<evidence type="ECO:0000313" key="7">
    <source>
        <dbReference type="EMBL" id="CDF89041.1"/>
    </source>
</evidence>
<keyword evidence="8" id="KW-1185">Reference proteome</keyword>
<dbReference type="Pfam" id="PF02133">
    <property type="entry name" value="Transp_cyt_pur"/>
    <property type="match status" value="1"/>
</dbReference>
<dbReference type="OrthoDB" id="2018619at2759"/>
<dbReference type="Proteomes" id="UP000019375">
    <property type="component" value="Unassembled WGS sequence"/>
</dbReference>
<dbReference type="PANTHER" id="PTHR30618">
    <property type="entry name" value="NCS1 FAMILY PURINE/PYRIMIDINE TRANSPORTER"/>
    <property type="match status" value="1"/>
</dbReference>
<protein>
    <submittedName>
        <fullName evidence="7">ZYBA0S03-07800g1_1</fullName>
    </submittedName>
</protein>
<dbReference type="Gene3D" id="1.10.4160.10">
    <property type="entry name" value="Hydantoin permease"/>
    <property type="match status" value="1"/>
</dbReference>
<feature type="transmembrane region" description="Helical" evidence="6">
    <location>
        <begin position="580"/>
        <end position="600"/>
    </location>
</feature>
<keyword evidence="3 6" id="KW-0812">Transmembrane</keyword>
<dbReference type="GO" id="GO:0005886">
    <property type="term" value="C:plasma membrane"/>
    <property type="evidence" value="ECO:0007669"/>
    <property type="project" value="TreeGrafter"/>
</dbReference>
<evidence type="ECO:0000256" key="5">
    <source>
        <dbReference type="ARBA" id="ARBA00023136"/>
    </source>
</evidence>
<evidence type="ECO:0000256" key="4">
    <source>
        <dbReference type="ARBA" id="ARBA00022989"/>
    </source>
</evidence>
<dbReference type="NCBIfam" id="TIGR00800">
    <property type="entry name" value="ncs1"/>
    <property type="match status" value="1"/>
</dbReference>
<evidence type="ECO:0000256" key="6">
    <source>
        <dbReference type="SAM" id="Phobius"/>
    </source>
</evidence>
<organism evidence="7 8">
    <name type="scientific">Zygosaccharomyces bailii (strain CLIB 213 / ATCC 58445 / CBS 680 / BCRC 21525 / NBRC 1098 / NCYC 1416 / NRRL Y-2227)</name>
    <dbReference type="NCBI Taxonomy" id="1333698"/>
    <lineage>
        <taxon>Eukaryota</taxon>
        <taxon>Fungi</taxon>
        <taxon>Dikarya</taxon>
        <taxon>Ascomycota</taxon>
        <taxon>Saccharomycotina</taxon>
        <taxon>Saccharomycetes</taxon>
        <taxon>Saccharomycetales</taxon>
        <taxon>Saccharomycetaceae</taxon>
        <taxon>Zygosaccharomyces</taxon>
    </lineage>
</organism>
<feature type="transmembrane region" description="Helical" evidence="6">
    <location>
        <begin position="373"/>
        <end position="395"/>
    </location>
</feature>
<feature type="transmembrane region" description="Helical" evidence="6">
    <location>
        <begin position="332"/>
        <end position="353"/>
    </location>
</feature>
<evidence type="ECO:0000256" key="1">
    <source>
        <dbReference type="ARBA" id="ARBA00004141"/>
    </source>
</evidence>
<dbReference type="InterPro" id="IPR045225">
    <property type="entry name" value="Uracil/uridine/allantoin_perm"/>
</dbReference>
<evidence type="ECO:0000256" key="3">
    <source>
        <dbReference type="ARBA" id="ARBA00022692"/>
    </source>
</evidence>
<feature type="transmembrane region" description="Helical" evidence="6">
    <location>
        <begin position="494"/>
        <end position="513"/>
    </location>
</feature>
<feature type="transmembrane region" description="Helical" evidence="6">
    <location>
        <begin position="540"/>
        <end position="560"/>
    </location>
</feature>
<feature type="transmembrane region" description="Helical" evidence="6">
    <location>
        <begin position="423"/>
        <end position="443"/>
    </location>
</feature>
<feature type="transmembrane region" description="Helical" evidence="6">
    <location>
        <begin position="464"/>
        <end position="482"/>
    </location>
</feature>